<accession>A0ABT6N936</accession>
<sequence>MKKNTVFGTTIIVLFIIVALFFLYPRELVKIIGNEPPISSNTSLSIIQKNNILEPGNVVESLNKNTCKEIYNYLSTFKYMRSNISYKKLDEKETYVIIMKNNEKEIFRAAIRGNSYISIMDKNENWTIYKVIGEKINLNFFENIYNSLSEN</sequence>
<reference evidence="2 3" key="1">
    <citation type="submission" date="2023-04" db="EMBL/GenBank/DDBJ databases">
        <title>Fusibacter bizertensis strain WBS, isolated from littoral bottom sediments of the Arctic seas - biochemical and genomic analysis.</title>
        <authorList>
            <person name="Brioukhanov A.L."/>
        </authorList>
    </citation>
    <scope>NUCLEOTIDE SEQUENCE [LARGE SCALE GENOMIC DNA]</scope>
    <source>
        <strain evidence="2 3">WBS</strain>
    </source>
</reference>
<keyword evidence="1" id="KW-0472">Membrane</keyword>
<feature type="transmembrane region" description="Helical" evidence="1">
    <location>
        <begin position="6"/>
        <end position="24"/>
    </location>
</feature>
<dbReference type="Proteomes" id="UP001158045">
    <property type="component" value="Unassembled WGS sequence"/>
</dbReference>
<name>A0ABT6N936_9FIRM</name>
<dbReference type="EMBL" id="JARYZI010000001">
    <property type="protein sequence ID" value="MDH8676925.1"/>
    <property type="molecule type" value="Genomic_DNA"/>
</dbReference>
<keyword evidence="3" id="KW-1185">Reference proteome</keyword>
<keyword evidence="1" id="KW-0812">Transmembrane</keyword>
<evidence type="ECO:0008006" key="4">
    <source>
        <dbReference type="Google" id="ProtNLM"/>
    </source>
</evidence>
<evidence type="ECO:0000256" key="1">
    <source>
        <dbReference type="SAM" id="Phobius"/>
    </source>
</evidence>
<proteinExistence type="predicted"/>
<dbReference type="RefSeq" id="WP_281092725.1">
    <property type="nucleotide sequence ID" value="NZ_JARYZI010000001.1"/>
</dbReference>
<evidence type="ECO:0000313" key="2">
    <source>
        <dbReference type="EMBL" id="MDH8676925.1"/>
    </source>
</evidence>
<comment type="caution">
    <text evidence="2">The sequence shown here is derived from an EMBL/GenBank/DDBJ whole genome shotgun (WGS) entry which is preliminary data.</text>
</comment>
<protein>
    <recommendedName>
        <fullName evidence="4">DUF4830 domain-containing protein</fullName>
    </recommendedName>
</protein>
<gene>
    <name evidence="2" type="ORF">QE109_02135</name>
</gene>
<organism evidence="2 3">
    <name type="scientific">Fusibacter bizertensis</name>
    <dbReference type="NCBI Taxonomy" id="1488331"/>
    <lineage>
        <taxon>Bacteria</taxon>
        <taxon>Bacillati</taxon>
        <taxon>Bacillota</taxon>
        <taxon>Clostridia</taxon>
        <taxon>Eubacteriales</taxon>
        <taxon>Eubacteriales Family XII. Incertae Sedis</taxon>
        <taxon>Fusibacter</taxon>
    </lineage>
</organism>
<evidence type="ECO:0000313" key="3">
    <source>
        <dbReference type="Proteomes" id="UP001158045"/>
    </source>
</evidence>
<keyword evidence="1" id="KW-1133">Transmembrane helix</keyword>